<dbReference type="CDD" id="cd00143">
    <property type="entry name" value="PP2Cc"/>
    <property type="match status" value="1"/>
</dbReference>
<reference evidence="3" key="1">
    <citation type="submission" date="2021-11" db="EMBL/GenBank/DDBJ databases">
        <authorList>
            <consortium name="Genoscope - CEA"/>
            <person name="William W."/>
        </authorList>
    </citation>
    <scope>NUCLEOTIDE SEQUENCE</scope>
</reference>
<sequence>MGAALSSPREDRPKLKPARSSSLRRMYASARATSWRGAGTTSMENRERPSLDDEPIERRGSGQTDTVRWGAHNAPARADADRWAVHVSGDDVTAAVCDGHGVAGAAHWGREIAAEAASMLAEGMGFEAFQQLHEERYDETVRAAFEKRRESFREQHGFDAPGALPAEGGCTATVVNVARGLLTVKWVGDSRCVIKGRDGSVRALTTDHAASTHREEGLRIEKAGGAVEGAYVAAPRAEGLLQVTRSLGDRAHHLDDVVLATPEVVSVSVEDAEFAIVATDGVWAFVDDSRAASAVADALSKSDDVSAAAEALSSLARERAAASPRGVDDIAVIVLVFNC</sequence>
<dbReference type="EMBL" id="CAKKNE010000002">
    <property type="protein sequence ID" value="CAH0367412.1"/>
    <property type="molecule type" value="Genomic_DNA"/>
</dbReference>
<dbReference type="AlphaFoldDB" id="A0A8J2SIN7"/>
<feature type="compositionally biased region" description="Basic and acidic residues" evidence="1">
    <location>
        <begin position="44"/>
        <end position="60"/>
    </location>
</feature>
<keyword evidence="4" id="KW-1185">Reference proteome</keyword>
<dbReference type="InterPro" id="IPR036457">
    <property type="entry name" value="PPM-type-like_dom_sf"/>
</dbReference>
<feature type="region of interest" description="Disordered" evidence="1">
    <location>
        <begin position="1"/>
        <end position="69"/>
    </location>
</feature>
<proteinExistence type="predicted"/>
<evidence type="ECO:0000313" key="3">
    <source>
        <dbReference type="EMBL" id="CAH0367412.1"/>
    </source>
</evidence>
<evidence type="ECO:0000256" key="1">
    <source>
        <dbReference type="SAM" id="MobiDB-lite"/>
    </source>
</evidence>
<evidence type="ECO:0000259" key="2">
    <source>
        <dbReference type="PROSITE" id="PS51746"/>
    </source>
</evidence>
<dbReference type="GO" id="GO:0004722">
    <property type="term" value="F:protein serine/threonine phosphatase activity"/>
    <property type="evidence" value="ECO:0007669"/>
    <property type="project" value="InterPro"/>
</dbReference>
<dbReference type="OrthoDB" id="10264738at2759"/>
<name>A0A8J2SIN7_9STRA</name>
<dbReference type="Gene3D" id="3.60.40.10">
    <property type="entry name" value="PPM-type phosphatase domain"/>
    <property type="match status" value="1"/>
</dbReference>
<evidence type="ECO:0000313" key="4">
    <source>
        <dbReference type="Proteomes" id="UP000789595"/>
    </source>
</evidence>
<accession>A0A8J2SIN7</accession>
<dbReference type="SMART" id="SM00332">
    <property type="entry name" value="PP2Cc"/>
    <property type="match status" value="1"/>
</dbReference>
<comment type="caution">
    <text evidence="3">The sequence shown here is derived from an EMBL/GenBank/DDBJ whole genome shotgun (WGS) entry which is preliminary data.</text>
</comment>
<dbReference type="Pfam" id="PF00481">
    <property type="entry name" value="PP2C"/>
    <property type="match status" value="1"/>
</dbReference>
<dbReference type="InterPro" id="IPR015655">
    <property type="entry name" value="PP2C"/>
</dbReference>
<dbReference type="InterPro" id="IPR001932">
    <property type="entry name" value="PPM-type_phosphatase-like_dom"/>
</dbReference>
<feature type="domain" description="PPM-type phosphatase" evidence="2">
    <location>
        <begin position="75"/>
        <end position="337"/>
    </location>
</feature>
<organism evidence="3 4">
    <name type="scientific">Pelagomonas calceolata</name>
    <dbReference type="NCBI Taxonomy" id="35677"/>
    <lineage>
        <taxon>Eukaryota</taxon>
        <taxon>Sar</taxon>
        <taxon>Stramenopiles</taxon>
        <taxon>Ochrophyta</taxon>
        <taxon>Pelagophyceae</taxon>
        <taxon>Pelagomonadales</taxon>
        <taxon>Pelagomonadaceae</taxon>
        <taxon>Pelagomonas</taxon>
    </lineage>
</organism>
<dbReference type="Proteomes" id="UP000789595">
    <property type="component" value="Unassembled WGS sequence"/>
</dbReference>
<gene>
    <name evidence="3" type="ORF">PECAL_2P04320</name>
</gene>
<dbReference type="PROSITE" id="PS51746">
    <property type="entry name" value="PPM_2"/>
    <property type="match status" value="1"/>
</dbReference>
<protein>
    <recommendedName>
        <fullName evidence="2">PPM-type phosphatase domain-containing protein</fullName>
    </recommendedName>
</protein>
<dbReference type="SUPFAM" id="SSF81606">
    <property type="entry name" value="PP2C-like"/>
    <property type="match status" value="1"/>
</dbReference>
<dbReference type="PANTHER" id="PTHR47992">
    <property type="entry name" value="PROTEIN PHOSPHATASE"/>
    <property type="match status" value="1"/>
</dbReference>